<reference evidence="1" key="2">
    <citation type="submission" date="2022-12" db="EMBL/GenBank/DDBJ databases">
        <authorList>
            <person name="Sun Q."/>
            <person name="Kim S."/>
        </authorList>
    </citation>
    <scope>NUCLEOTIDE SEQUENCE</scope>
    <source>
        <strain evidence="1">KCTC 12344</strain>
    </source>
</reference>
<gene>
    <name evidence="1" type="ORF">GCM10007388_00800</name>
</gene>
<dbReference type="AlphaFoldDB" id="A0AA88C662"/>
<dbReference type="EMBL" id="BMWW01000001">
    <property type="protein sequence ID" value="GGY72612.1"/>
    <property type="molecule type" value="Genomic_DNA"/>
</dbReference>
<proteinExistence type="predicted"/>
<accession>A0AA88C662</accession>
<reference evidence="1" key="1">
    <citation type="journal article" date="2014" name="Int. J. Syst. Evol. Microbiol.">
        <title>Complete genome sequence of Corynebacterium casei LMG S-19264T (=DSM 44701T), isolated from a smear-ripened cheese.</title>
        <authorList>
            <consortium name="US DOE Joint Genome Institute (JGI-PGF)"/>
            <person name="Walter F."/>
            <person name="Albersmeier A."/>
            <person name="Kalinowski J."/>
            <person name="Ruckert C."/>
        </authorList>
    </citation>
    <scope>NUCLEOTIDE SEQUENCE</scope>
    <source>
        <strain evidence="1">KCTC 12344</strain>
    </source>
</reference>
<evidence type="ECO:0000313" key="1">
    <source>
        <dbReference type="EMBL" id="GGY72612.1"/>
    </source>
</evidence>
<protein>
    <submittedName>
        <fullName evidence="1">Uncharacterized protein</fullName>
    </submittedName>
</protein>
<dbReference type="RefSeq" id="WP_166793466.1">
    <property type="nucleotide sequence ID" value="NZ_BMWW01000001.1"/>
</dbReference>
<sequence>MTIVARVHALAQVSSAKVCHDVLQRFRVNCLFRTAGTGQARLHRLVLGYRTGQEQPP</sequence>
<dbReference type="Proteomes" id="UP000619512">
    <property type="component" value="Unassembled WGS sequence"/>
</dbReference>
<evidence type="ECO:0000313" key="2">
    <source>
        <dbReference type="Proteomes" id="UP000619512"/>
    </source>
</evidence>
<name>A0AA88C662_9BURK</name>
<organism evidence="1 2">
    <name type="scientific">Pseudoduganella plicata</name>
    <dbReference type="NCBI Taxonomy" id="321984"/>
    <lineage>
        <taxon>Bacteria</taxon>
        <taxon>Pseudomonadati</taxon>
        <taxon>Pseudomonadota</taxon>
        <taxon>Betaproteobacteria</taxon>
        <taxon>Burkholderiales</taxon>
        <taxon>Oxalobacteraceae</taxon>
        <taxon>Telluria group</taxon>
        <taxon>Pseudoduganella</taxon>
    </lineage>
</organism>
<comment type="caution">
    <text evidence="1">The sequence shown here is derived from an EMBL/GenBank/DDBJ whole genome shotgun (WGS) entry which is preliminary data.</text>
</comment>